<organism evidence="1 2">
    <name type="scientific">Lederbergia galactosidilytica</name>
    <dbReference type="NCBI Taxonomy" id="217031"/>
    <lineage>
        <taxon>Bacteria</taxon>
        <taxon>Bacillati</taxon>
        <taxon>Bacillota</taxon>
        <taxon>Bacilli</taxon>
        <taxon>Bacillales</taxon>
        <taxon>Bacillaceae</taxon>
        <taxon>Lederbergia</taxon>
    </lineage>
</organism>
<dbReference type="EMBL" id="LGPB01000068">
    <property type="protein sequence ID" value="KRG14094.1"/>
    <property type="molecule type" value="Genomic_DNA"/>
</dbReference>
<sequence>MAQLILYNLDRKIHYKLDWIGKSIINWMFNNSSISLSKTFMELLTKISIGNISLFPNNRRIENVID</sequence>
<comment type="caution">
    <text evidence="1">The sequence shown here is derived from an EMBL/GenBank/DDBJ whole genome shotgun (WGS) entry which is preliminary data.</text>
</comment>
<name>A0A0Q9YAF0_9BACI</name>
<evidence type="ECO:0000313" key="2">
    <source>
        <dbReference type="Proteomes" id="UP000053881"/>
    </source>
</evidence>
<dbReference type="Proteomes" id="UP000053881">
    <property type="component" value="Unassembled WGS sequence"/>
</dbReference>
<protein>
    <submittedName>
        <fullName evidence="1">Uncharacterized protein</fullName>
    </submittedName>
</protein>
<accession>A0A0Q9YAF0</accession>
<proteinExistence type="predicted"/>
<gene>
    <name evidence="1" type="ORF">ACA29_07305</name>
</gene>
<evidence type="ECO:0000313" key="1">
    <source>
        <dbReference type="EMBL" id="KRG14094.1"/>
    </source>
</evidence>
<dbReference type="AlphaFoldDB" id="A0A0Q9YAF0"/>
<reference evidence="1 2" key="1">
    <citation type="submission" date="2015-06" db="EMBL/GenBank/DDBJ databases">
        <title>Genome sequencing project of Bacillus galactosidilyticus PL133.</title>
        <authorList>
            <person name="Gaiero J."/>
            <person name="Nicol R."/>
            <person name="Habash M."/>
        </authorList>
    </citation>
    <scope>NUCLEOTIDE SEQUENCE [LARGE SCALE GENOMIC DNA]</scope>
    <source>
        <strain evidence="1 2">PL133</strain>
    </source>
</reference>